<dbReference type="EMBL" id="CP051151">
    <property type="protein sequence ID" value="QLY40784.1"/>
    <property type="molecule type" value="Genomic_DNA"/>
</dbReference>
<dbReference type="InterPro" id="IPR028348">
    <property type="entry name" value="FAD-binding_protein"/>
</dbReference>
<dbReference type="Gene3D" id="3.50.50.60">
    <property type="entry name" value="FAD/NAD(P)-binding domain"/>
    <property type="match status" value="2"/>
</dbReference>
<dbReference type="PANTHER" id="PTHR43106">
    <property type="entry name" value="DEHYDROGENASE-RELATED"/>
    <property type="match status" value="1"/>
</dbReference>
<dbReference type="PANTHER" id="PTHR43106:SF1">
    <property type="entry name" value="DEHYDROGENASE-RELATED"/>
    <property type="match status" value="1"/>
</dbReference>
<name>A0A7L6N8B3_9MOLU</name>
<sequence>MNYDVIVVGAGPAGIFFAYEMMLKSKDAKVLLIDRGEDIYHRRCPILDGKLDKCPQNPKGIAGCYPACSITSGFGGAGAYSDGKFNITAEFGGWMTEYLSKDEVYDLIRYVDAINIKHGAPDTLTDPTTKEVKNIEKKGLAVGLKLLRAQVRHLGTEVNLSIMKSIYDTMKGKIEMMFKTEVEDIIKNDQGVQGVKLVNGKEIYAPYVFIAAGRQGSKWLTDTLKKHKVPLFNNQVDIGVRVETNDVIMEEINEHLYEGKFIYNTSLGTHVRTFCSNPSGHVVIENHNGTMLANGHAFYDPNLGTENTNFALLVSHQFEEPFNQPNHYAYEIGGLANILSSGSIIVQKYGDLIRGINTTRKRLNENFVRPSLPEAVPGDLGLVLPYKTMKSIIEMIEALDHVTPGIANEHTLIYGVETKFYSAKAKVNQYFETTIPGLYVGGDGAGITRGLAQAGANGVWVARRIMQLLEEAR</sequence>
<evidence type="ECO:0000313" key="3">
    <source>
        <dbReference type="Proteomes" id="UP000512167"/>
    </source>
</evidence>
<reference evidence="2 3" key="1">
    <citation type="submission" date="2020-04" db="EMBL/GenBank/DDBJ databases">
        <authorList>
            <person name="Zheng R.K."/>
            <person name="Sun C.M."/>
        </authorList>
    </citation>
    <scope>NUCLEOTIDE SEQUENCE [LARGE SCALE GENOMIC DNA]</scope>
    <source>
        <strain evidence="3">zrk29</strain>
    </source>
</reference>
<dbReference type="InterPro" id="IPR049516">
    <property type="entry name" value="FAD-depend_C"/>
</dbReference>
<evidence type="ECO:0000313" key="2">
    <source>
        <dbReference type="EMBL" id="QLY40784.1"/>
    </source>
</evidence>
<keyword evidence="3" id="KW-1185">Reference proteome</keyword>
<dbReference type="Proteomes" id="UP000512167">
    <property type="component" value="Chromosome"/>
</dbReference>
<dbReference type="PIRSF" id="PIRSF038984">
    <property type="entry name" value="FAD_binding_protein"/>
    <property type="match status" value="1"/>
</dbReference>
<dbReference type="RefSeq" id="WP_312031632.1">
    <property type="nucleotide sequence ID" value="NZ_CP051151.1"/>
</dbReference>
<dbReference type="InterPro" id="IPR036188">
    <property type="entry name" value="FAD/NAD-bd_sf"/>
</dbReference>
<dbReference type="KEGG" id="tbk:HF295_07925"/>
<feature type="domain" description="FAD-dependent protein C-terminal" evidence="1">
    <location>
        <begin position="238"/>
        <end position="419"/>
    </location>
</feature>
<evidence type="ECO:0000259" key="1">
    <source>
        <dbReference type="Pfam" id="PF21688"/>
    </source>
</evidence>
<protein>
    <submittedName>
        <fullName evidence="2">NAD(P)/FAD-dependent oxidoreductase</fullName>
    </submittedName>
</protein>
<accession>A0A7L6N8B3</accession>
<dbReference type="SUPFAM" id="SSF51905">
    <property type="entry name" value="FAD/NAD(P)-binding domain"/>
    <property type="match status" value="1"/>
</dbReference>
<organism evidence="2 3">
    <name type="scientific">Hujiaoplasma nucleasis</name>
    <dbReference type="NCBI Taxonomy" id="2725268"/>
    <lineage>
        <taxon>Bacteria</taxon>
        <taxon>Bacillati</taxon>
        <taxon>Mycoplasmatota</taxon>
        <taxon>Mollicutes</taxon>
        <taxon>Candidatus Izemoplasmatales</taxon>
        <taxon>Hujiaoplasmataceae</taxon>
        <taxon>Hujiaoplasma</taxon>
    </lineage>
</organism>
<proteinExistence type="predicted"/>
<dbReference type="Pfam" id="PF21688">
    <property type="entry name" value="FAD-depend_C"/>
    <property type="match status" value="1"/>
</dbReference>
<dbReference type="AlphaFoldDB" id="A0A7L6N8B3"/>
<gene>
    <name evidence="2" type="ORF">HF295_07925</name>
</gene>